<protein>
    <recommendedName>
        <fullName evidence="6">VAN3-binding protein</fullName>
    </recommendedName>
</protein>
<feature type="chain" id="PRO_5043418878" description="VAN3-binding protein" evidence="1">
    <location>
        <begin position="20"/>
        <end position="249"/>
    </location>
</feature>
<feature type="domain" description="VAN3-binding protein-like auxin canalisation" evidence="2">
    <location>
        <begin position="34"/>
        <end position="121"/>
    </location>
</feature>
<dbReference type="EMBL" id="JBEDUW010000004">
    <property type="protein sequence ID" value="KAK9930909.1"/>
    <property type="molecule type" value="Genomic_DNA"/>
</dbReference>
<dbReference type="PANTHER" id="PTHR31351:SF4">
    <property type="entry name" value="AUXIN CANALIZATION PROTEIN (DUF828)"/>
    <property type="match status" value="1"/>
</dbReference>
<dbReference type="AlphaFoldDB" id="A0AAW1X342"/>
<evidence type="ECO:0000313" key="5">
    <source>
        <dbReference type="Proteomes" id="UP001457282"/>
    </source>
</evidence>
<keyword evidence="1" id="KW-0732">Signal</keyword>
<reference evidence="4 5" key="1">
    <citation type="journal article" date="2023" name="G3 (Bethesda)">
        <title>A chromosome-length genome assembly and annotation of blackberry (Rubus argutus, cv. 'Hillquist').</title>
        <authorList>
            <person name="Bruna T."/>
            <person name="Aryal R."/>
            <person name="Dudchenko O."/>
            <person name="Sargent D.J."/>
            <person name="Mead D."/>
            <person name="Buti M."/>
            <person name="Cavallini A."/>
            <person name="Hytonen T."/>
            <person name="Andres J."/>
            <person name="Pham M."/>
            <person name="Weisz D."/>
            <person name="Mascagni F."/>
            <person name="Usai G."/>
            <person name="Natali L."/>
            <person name="Bassil N."/>
            <person name="Fernandez G.E."/>
            <person name="Lomsadze A."/>
            <person name="Armour M."/>
            <person name="Olukolu B."/>
            <person name="Poorten T."/>
            <person name="Britton C."/>
            <person name="Davik J."/>
            <person name="Ashrafi H."/>
            <person name="Aiden E.L."/>
            <person name="Borodovsky M."/>
            <person name="Worthington M."/>
        </authorList>
    </citation>
    <scope>NUCLEOTIDE SEQUENCE [LARGE SCALE GENOMIC DNA]</scope>
    <source>
        <strain evidence="4">PI 553951</strain>
    </source>
</reference>
<dbReference type="Pfam" id="PF08458">
    <property type="entry name" value="PH_2"/>
    <property type="match status" value="1"/>
</dbReference>
<proteinExistence type="predicted"/>
<dbReference type="InterPro" id="IPR013666">
    <property type="entry name" value="PH_pln"/>
</dbReference>
<comment type="caution">
    <text evidence="4">The sequence shown here is derived from an EMBL/GenBank/DDBJ whole genome shotgun (WGS) entry which is preliminary data.</text>
</comment>
<accession>A0AAW1X342</accession>
<feature type="signal peptide" evidence="1">
    <location>
        <begin position="1"/>
        <end position="19"/>
    </location>
</feature>
<dbReference type="PANTHER" id="PTHR31351">
    <property type="entry name" value="EXPRESSED PROTEIN"/>
    <property type="match status" value="1"/>
</dbReference>
<gene>
    <name evidence="4" type="ORF">M0R45_018212</name>
</gene>
<evidence type="ECO:0000259" key="2">
    <source>
        <dbReference type="Pfam" id="PF05703"/>
    </source>
</evidence>
<keyword evidence="5" id="KW-1185">Reference proteome</keyword>
<sequence>MPSSMLLYLLLGWLRPSPPLPPPQPPLPGLEKMSRWPKTDMAVASAATLVAAQCVEAAEAMGAEREHLHSVVSSAVNVRSAGDIMTLTAGAATALRGAATLKARALKEVWNIAAVIPVEKGIGAAGNGAVMGCELLKRTRKGDLHWKIVSVYINRSSQVMLKMKSRHVAGTITKKKKNVVLEVIKDMPAWPGRHLLEGGEHRRYFGLKTVMRGVVEFECRSEREYDIWTQGVSRLISIAAEKRNSRHKV</sequence>
<evidence type="ECO:0000256" key="1">
    <source>
        <dbReference type="SAM" id="SignalP"/>
    </source>
</evidence>
<dbReference type="GO" id="GO:0009734">
    <property type="term" value="P:auxin-activated signaling pathway"/>
    <property type="evidence" value="ECO:0007669"/>
    <property type="project" value="TreeGrafter"/>
</dbReference>
<organism evidence="4 5">
    <name type="scientific">Rubus argutus</name>
    <name type="common">Southern blackberry</name>
    <dbReference type="NCBI Taxonomy" id="59490"/>
    <lineage>
        <taxon>Eukaryota</taxon>
        <taxon>Viridiplantae</taxon>
        <taxon>Streptophyta</taxon>
        <taxon>Embryophyta</taxon>
        <taxon>Tracheophyta</taxon>
        <taxon>Spermatophyta</taxon>
        <taxon>Magnoliopsida</taxon>
        <taxon>eudicotyledons</taxon>
        <taxon>Gunneridae</taxon>
        <taxon>Pentapetalae</taxon>
        <taxon>rosids</taxon>
        <taxon>fabids</taxon>
        <taxon>Rosales</taxon>
        <taxon>Rosaceae</taxon>
        <taxon>Rosoideae</taxon>
        <taxon>Rosoideae incertae sedis</taxon>
        <taxon>Rubus</taxon>
    </lineage>
</organism>
<dbReference type="GO" id="GO:0010087">
    <property type="term" value="P:phloem or xylem histogenesis"/>
    <property type="evidence" value="ECO:0007669"/>
    <property type="project" value="TreeGrafter"/>
</dbReference>
<dbReference type="GO" id="GO:0010305">
    <property type="term" value="P:leaf vascular tissue pattern formation"/>
    <property type="evidence" value="ECO:0007669"/>
    <property type="project" value="TreeGrafter"/>
</dbReference>
<dbReference type="InterPro" id="IPR040269">
    <property type="entry name" value="VAB"/>
</dbReference>
<dbReference type="Proteomes" id="UP001457282">
    <property type="component" value="Unassembled WGS sequence"/>
</dbReference>
<name>A0AAW1X342_RUBAR</name>
<dbReference type="Pfam" id="PF05703">
    <property type="entry name" value="Auxin_canalis"/>
    <property type="match status" value="1"/>
</dbReference>
<evidence type="ECO:0000313" key="4">
    <source>
        <dbReference type="EMBL" id="KAK9930909.1"/>
    </source>
</evidence>
<evidence type="ECO:0008006" key="6">
    <source>
        <dbReference type="Google" id="ProtNLM"/>
    </source>
</evidence>
<dbReference type="InterPro" id="IPR008546">
    <property type="entry name" value="VAN3-bd-like_auxin_canal"/>
</dbReference>
<feature type="domain" description="Pleckstrin-like plant" evidence="3">
    <location>
        <begin position="134"/>
        <end position="238"/>
    </location>
</feature>
<evidence type="ECO:0000259" key="3">
    <source>
        <dbReference type="Pfam" id="PF08458"/>
    </source>
</evidence>